<keyword evidence="6" id="KW-0967">Endosome</keyword>
<comment type="function">
    <text evidence="1">Component of the biogenesis of lysosome-related organelles complex-1 (BLOC-1) involved in endosomal cargo sorting.</text>
</comment>
<organism evidence="10 11">
    <name type="scientific">Discina gigas</name>
    <dbReference type="NCBI Taxonomy" id="1032678"/>
    <lineage>
        <taxon>Eukaryota</taxon>
        <taxon>Fungi</taxon>
        <taxon>Dikarya</taxon>
        <taxon>Ascomycota</taxon>
        <taxon>Pezizomycotina</taxon>
        <taxon>Pezizomycetes</taxon>
        <taxon>Pezizales</taxon>
        <taxon>Discinaceae</taxon>
        <taxon>Discina</taxon>
    </lineage>
</organism>
<feature type="region of interest" description="Disordered" evidence="8">
    <location>
        <begin position="1"/>
        <end position="99"/>
    </location>
</feature>
<evidence type="ECO:0000256" key="7">
    <source>
        <dbReference type="ARBA" id="ARBA00029808"/>
    </source>
</evidence>
<sequence length="211" mass="23406">MDRKQSDLNQHQHQHRQHHHHQTPKTPSYTLPYPPPHQHVPSTKHIPHPASSSSTSPGNDTSPIHYAPSSPHSFTQGPPSLSTSSISSSSYAGSADGESTDGAEIDLVALLTERLAGAFDPLQLDRSLAVQAQTSGMLNSKTRELIALQEEAQARLAETRRAFLDGMKIAKEVKSDLDYVHRKVKILKQKTERKYPVEYNMARDRIPPPSQ</sequence>
<keyword evidence="11" id="KW-1185">Reference proteome</keyword>
<protein>
    <recommendedName>
        <fullName evidence="4">Biogenesis of lysosome-related organelles complex 1 subunit KXD1</fullName>
    </recommendedName>
    <alternativeName>
        <fullName evidence="7">KxDL homolog</fullName>
    </alternativeName>
</protein>
<dbReference type="PANTHER" id="PTHR37787:SF1">
    <property type="entry name" value="BIOGENESIS OF LYSOSOME-RELATED ORGANELLES COMPLEX 1 SUBUNIT KXD1"/>
    <property type="match status" value="1"/>
</dbReference>
<feature type="compositionally biased region" description="Basic residues" evidence="8">
    <location>
        <begin position="12"/>
        <end position="23"/>
    </location>
</feature>
<dbReference type="Proteomes" id="UP001447188">
    <property type="component" value="Unassembled WGS sequence"/>
</dbReference>
<name>A0ABR3GJJ9_9PEZI</name>
<evidence type="ECO:0000256" key="4">
    <source>
        <dbReference type="ARBA" id="ARBA00016207"/>
    </source>
</evidence>
<dbReference type="PANTHER" id="PTHR37787">
    <property type="entry name" value="BIOGENESIS OF LYSOSOME-RELATED ORGANELLES COMPLEX 1 SUBUNIT KXD1"/>
    <property type="match status" value="1"/>
</dbReference>
<proteinExistence type="inferred from homology"/>
<evidence type="ECO:0000256" key="6">
    <source>
        <dbReference type="ARBA" id="ARBA00022753"/>
    </source>
</evidence>
<evidence type="ECO:0000256" key="1">
    <source>
        <dbReference type="ARBA" id="ARBA00002069"/>
    </source>
</evidence>
<accession>A0ABR3GJJ9</accession>
<evidence type="ECO:0000256" key="2">
    <source>
        <dbReference type="ARBA" id="ARBA00004177"/>
    </source>
</evidence>
<reference evidence="10 11" key="1">
    <citation type="submission" date="2024-02" db="EMBL/GenBank/DDBJ databases">
        <title>Discinaceae phylogenomics.</title>
        <authorList>
            <person name="Dirks A.C."/>
            <person name="James T.Y."/>
        </authorList>
    </citation>
    <scope>NUCLEOTIDE SEQUENCE [LARGE SCALE GENOMIC DNA]</scope>
    <source>
        <strain evidence="10 11">ACD0624</strain>
    </source>
</reference>
<evidence type="ECO:0000256" key="8">
    <source>
        <dbReference type="SAM" id="MobiDB-lite"/>
    </source>
</evidence>
<comment type="subcellular location">
    <subcellularLocation>
        <location evidence="2">Endosome</location>
    </subcellularLocation>
</comment>
<feature type="compositionally biased region" description="Polar residues" evidence="8">
    <location>
        <begin position="70"/>
        <end position="79"/>
    </location>
</feature>
<evidence type="ECO:0000256" key="3">
    <source>
        <dbReference type="ARBA" id="ARBA00005913"/>
    </source>
</evidence>
<feature type="compositionally biased region" description="Low complexity" evidence="8">
    <location>
        <begin position="80"/>
        <end position="94"/>
    </location>
</feature>
<evidence type="ECO:0000313" key="10">
    <source>
        <dbReference type="EMBL" id="KAL0635937.1"/>
    </source>
</evidence>
<evidence type="ECO:0000256" key="5">
    <source>
        <dbReference type="ARBA" id="ARBA00022448"/>
    </source>
</evidence>
<feature type="compositionally biased region" description="Low complexity" evidence="8">
    <location>
        <begin position="48"/>
        <end position="63"/>
    </location>
</feature>
<gene>
    <name evidence="10" type="ORF">Q9L58_005075</name>
</gene>
<evidence type="ECO:0000313" key="11">
    <source>
        <dbReference type="Proteomes" id="UP001447188"/>
    </source>
</evidence>
<keyword evidence="5" id="KW-0813">Transport</keyword>
<dbReference type="InterPro" id="IPR051390">
    <property type="entry name" value="BLOC-1_subunit_KXD1"/>
</dbReference>
<comment type="caution">
    <text evidence="10">The sequence shown here is derived from an EMBL/GenBank/DDBJ whole genome shotgun (WGS) entry which is preliminary data.</text>
</comment>
<feature type="domain" description="KxDL" evidence="9">
    <location>
        <begin position="114"/>
        <end position="199"/>
    </location>
</feature>
<evidence type="ECO:0000259" key="9">
    <source>
        <dbReference type="Pfam" id="PF10241"/>
    </source>
</evidence>
<dbReference type="Pfam" id="PF10241">
    <property type="entry name" value="KxDL"/>
    <property type="match status" value="1"/>
</dbReference>
<dbReference type="InterPro" id="IPR019371">
    <property type="entry name" value="KxDL_dom"/>
</dbReference>
<dbReference type="EMBL" id="JBBBZM010000059">
    <property type="protein sequence ID" value="KAL0635937.1"/>
    <property type="molecule type" value="Genomic_DNA"/>
</dbReference>
<comment type="similarity">
    <text evidence="3">Belongs to the KXD1 family.</text>
</comment>